<dbReference type="Proteomes" id="UP001568698">
    <property type="component" value="Unassembled WGS sequence"/>
</dbReference>
<dbReference type="PROSITE" id="PS50885">
    <property type="entry name" value="HAMP"/>
    <property type="match status" value="1"/>
</dbReference>
<dbReference type="Gene3D" id="6.10.340.10">
    <property type="match status" value="1"/>
</dbReference>
<sequence length="525" mass="57367">MPNEPAMPAWRPFLYYALAVVGGAVYGGQVCPFMDQLPAWELGLVLLGPLAVAWAVRPCAQPRWVDRARPLRQALRQFQLELALFVLAGLVAALLLRILYGYPLLMSGSKLVLGIFTVGLFAGLDLGLARERLVIRRALAGDAAYETPDRLIPMTHKFSLVAILILILSTAIILLVIIHDIGWLATQDLNLDTLGMLGRAVLGEILFVMGFLMVMVINLIIAYARNLCILFETQTGVLENVTRGDLSRRVPVTTSDELGVIAGHTNAMIASLREGMYMREGLRIAHEVQQHFLPRKAPEMPGLDIAGASLFSDETGGDFFDFIECDPDNCGQLAVAVGDVSGHGIGAALLMTAGRAVIRQNAATPGSAADSIRRANLHLSRDIGDTGRFMTLFFMTLDPAEGRLTWVNAGQQPPQFYDPATDAFTELKGVDIPLGVEPGWDYHERTMDLPGPGQILCVCTDGVWEARAPDGTMFGRERLRGLIRDNRERSAREILSAISGQIREFTGTGRREDDLTLVVVRGLPR</sequence>
<dbReference type="SMART" id="SM00331">
    <property type="entry name" value="PP2C_SIG"/>
    <property type="match status" value="1"/>
</dbReference>
<evidence type="ECO:0000313" key="4">
    <source>
        <dbReference type="EMBL" id="MEZ7195881.1"/>
    </source>
</evidence>
<organism evidence="4 5">
    <name type="scientific">Pseudodesulfovibrio karagichevae</name>
    <dbReference type="NCBI Taxonomy" id="3239305"/>
    <lineage>
        <taxon>Bacteria</taxon>
        <taxon>Pseudomonadati</taxon>
        <taxon>Thermodesulfobacteriota</taxon>
        <taxon>Desulfovibrionia</taxon>
        <taxon>Desulfovibrionales</taxon>
        <taxon>Desulfovibrionaceae</taxon>
    </lineage>
</organism>
<keyword evidence="2" id="KW-0812">Transmembrane</keyword>
<feature type="transmembrane region" description="Helical" evidence="2">
    <location>
        <begin position="78"/>
        <end position="99"/>
    </location>
</feature>
<keyword evidence="5" id="KW-1185">Reference proteome</keyword>
<dbReference type="RefSeq" id="WP_371385423.1">
    <property type="nucleotide sequence ID" value="NZ_JBGLYH010000006.1"/>
</dbReference>
<dbReference type="EMBL" id="JBGLYH010000006">
    <property type="protein sequence ID" value="MEZ7195881.1"/>
    <property type="molecule type" value="Genomic_DNA"/>
</dbReference>
<dbReference type="GO" id="GO:0004722">
    <property type="term" value="F:protein serine/threonine phosphatase activity"/>
    <property type="evidence" value="ECO:0007669"/>
    <property type="project" value="UniProtKB-EC"/>
</dbReference>
<evidence type="ECO:0000256" key="1">
    <source>
        <dbReference type="ARBA" id="ARBA00022801"/>
    </source>
</evidence>
<name>A0ABV4K0Q2_9BACT</name>
<reference evidence="4 5" key="1">
    <citation type="submission" date="2024-08" db="EMBL/GenBank/DDBJ databases">
        <title>Sulfate-reducing bacteria isolated from formation water of the oil field in Kazakhstan and description of Pseudodesulfovibrio sp.</title>
        <authorList>
            <person name="Bidzhieva S.K."/>
            <person name="Tourova T.P."/>
            <person name="Grouzdev D.S."/>
            <person name="Beletsky A.V."/>
            <person name="Sokolova D.S."/>
            <person name="Samigullina S.R."/>
            <person name="Poltaraus A.B."/>
            <person name="Avtukh A.N."/>
            <person name="Tereshina V.M."/>
            <person name="Zhaparov N.S."/>
            <person name="Mardanov A.V."/>
            <person name="Nazina T.N."/>
        </authorList>
    </citation>
    <scope>NUCLEOTIDE SEQUENCE [LARGE SCALE GENOMIC DNA]</scope>
    <source>
        <strain evidence="4 5">9FUS</strain>
    </source>
</reference>
<feature type="transmembrane region" description="Helical" evidence="2">
    <location>
        <begin position="205"/>
        <end position="224"/>
    </location>
</feature>
<keyword evidence="2" id="KW-1133">Transmembrane helix</keyword>
<dbReference type="InterPro" id="IPR003660">
    <property type="entry name" value="HAMP_dom"/>
</dbReference>
<keyword evidence="1 4" id="KW-0378">Hydrolase</keyword>
<dbReference type="Pfam" id="PF00672">
    <property type="entry name" value="HAMP"/>
    <property type="match status" value="1"/>
</dbReference>
<feature type="domain" description="HAMP" evidence="3">
    <location>
        <begin position="235"/>
        <end position="277"/>
    </location>
</feature>
<feature type="transmembrane region" description="Helical" evidence="2">
    <location>
        <begin position="111"/>
        <end position="129"/>
    </location>
</feature>
<dbReference type="InterPro" id="IPR048440">
    <property type="entry name" value="MASE10"/>
</dbReference>
<dbReference type="InterPro" id="IPR052016">
    <property type="entry name" value="Bact_Sigma-Reg"/>
</dbReference>
<dbReference type="Gene3D" id="3.60.40.10">
    <property type="entry name" value="PPM-type phosphatase domain"/>
    <property type="match status" value="1"/>
</dbReference>
<protein>
    <submittedName>
        <fullName evidence="4">PP2C family protein-serine/threonine phosphatase</fullName>
        <ecNumber evidence="4">3.1.3.16</ecNumber>
    </submittedName>
</protein>
<comment type="caution">
    <text evidence="4">The sequence shown here is derived from an EMBL/GenBank/DDBJ whole genome shotgun (WGS) entry which is preliminary data.</text>
</comment>
<dbReference type="PANTHER" id="PTHR43156:SF2">
    <property type="entry name" value="STAGE II SPORULATION PROTEIN E"/>
    <property type="match status" value="1"/>
</dbReference>
<dbReference type="SUPFAM" id="SSF81606">
    <property type="entry name" value="PP2C-like"/>
    <property type="match status" value="1"/>
</dbReference>
<dbReference type="InterPro" id="IPR001932">
    <property type="entry name" value="PPM-type_phosphatase-like_dom"/>
</dbReference>
<dbReference type="CDD" id="cd06225">
    <property type="entry name" value="HAMP"/>
    <property type="match status" value="1"/>
</dbReference>
<dbReference type="SUPFAM" id="SSF158472">
    <property type="entry name" value="HAMP domain-like"/>
    <property type="match status" value="1"/>
</dbReference>
<dbReference type="EC" id="3.1.3.16" evidence="4"/>
<dbReference type="Pfam" id="PF07228">
    <property type="entry name" value="SpoIIE"/>
    <property type="match status" value="1"/>
</dbReference>
<feature type="transmembrane region" description="Helical" evidence="2">
    <location>
        <begin position="160"/>
        <end position="185"/>
    </location>
</feature>
<keyword evidence="2" id="KW-0472">Membrane</keyword>
<proteinExistence type="predicted"/>
<evidence type="ECO:0000259" key="3">
    <source>
        <dbReference type="PROSITE" id="PS50885"/>
    </source>
</evidence>
<dbReference type="PANTHER" id="PTHR43156">
    <property type="entry name" value="STAGE II SPORULATION PROTEIN E-RELATED"/>
    <property type="match status" value="1"/>
</dbReference>
<gene>
    <name evidence="4" type="ORF">AB6M95_03900</name>
</gene>
<accession>A0ABV4K0Q2</accession>
<evidence type="ECO:0000313" key="5">
    <source>
        <dbReference type="Proteomes" id="UP001568698"/>
    </source>
</evidence>
<dbReference type="Pfam" id="PF20970">
    <property type="entry name" value="MASE10"/>
    <property type="match status" value="1"/>
</dbReference>
<evidence type="ECO:0000256" key="2">
    <source>
        <dbReference type="SAM" id="Phobius"/>
    </source>
</evidence>
<feature type="transmembrane region" description="Helical" evidence="2">
    <location>
        <begin position="37"/>
        <end position="57"/>
    </location>
</feature>
<dbReference type="InterPro" id="IPR036457">
    <property type="entry name" value="PPM-type-like_dom_sf"/>
</dbReference>